<dbReference type="GO" id="GO:0005524">
    <property type="term" value="F:ATP binding"/>
    <property type="evidence" value="ECO:0007669"/>
    <property type="project" value="UniProtKB-KW"/>
</dbReference>
<sequence>MKTNTHQPCPQTPHAQDAHDQVGLQCAVWFRQFKEACDCAKLKSTELSSPLQRSGALSALLKSNPTDNRHTAEKPLPESPLAVNRADRIRFNTALDFLSPPRKFIAFLQLVVQNLSSRPVSHAGKPVNQECQSASQQSFCPATKSTAIWMELDCLTAVSKRKMLSKPLVSPLIKDQLLWILAMDEELTPLDCLLPSVHECIAGLSSVLEASPLQRIAASPEDSLSLQLLATSRGDRSFLPDYISGDFDSITAEVKAFYGDKVDAIVTLGGLAGRFDQTMASVETLHHALSMTPLPLLMIQGTSLICLLRPGRHRLAVTTGLEGDWCSLIPVGGPCKTTTTGLKWNLALPASYTHQLHMGDVFDQLY</sequence>
<dbReference type="Proteomes" id="UP000314294">
    <property type="component" value="Unassembled WGS sequence"/>
</dbReference>
<accession>A0A4Z2HE53</accession>
<comment type="caution">
    <text evidence="6">The sequence shown here is derived from an EMBL/GenBank/DDBJ whole genome shotgun (WGS) entry which is preliminary data.</text>
</comment>
<dbReference type="Pfam" id="PF04265">
    <property type="entry name" value="TPK_B1_binding"/>
    <property type="match status" value="1"/>
</dbReference>
<keyword evidence="7" id="KW-1185">Reference proteome</keyword>
<dbReference type="Gene3D" id="3.40.50.10240">
    <property type="entry name" value="Thiamin pyrophosphokinase, catalytic domain"/>
    <property type="match status" value="2"/>
</dbReference>
<evidence type="ECO:0000256" key="3">
    <source>
        <dbReference type="ARBA" id="ARBA00022777"/>
    </source>
</evidence>
<evidence type="ECO:0000313" key="6">
    <source>
        <dbReference type="EMBL" id="TNN63830.1"/>
    </source>
</evidence>
<dbReference type="PANTHER" id="PTHR13622">
    <property type="entry name" value="THIAMIN PYROPHOSPHOKINASE"/>
    <property type="match status" value="1"/>
</dbReference>
<dbReference type="GO" id="GO:0030975">
    <property type="term" value="F:thiamine binding"/>
    <property type="evidence" value="ECO:0007669"/>
    <property type="project" value="InterPro"/>
</dbReference>
<dbReference type="GO" id="GO:0009229">
    <property type="term" value="P:thiamine diphosphate biosynthetic process"/>
    <property type="evidence" value="ECO:0007669"/>
    <property type="project" value="InterPro"/>
</dbReference>
<gene>
    <name evidence="6" type="primary">Tpk1</name>
    <name evidence="6" type="ORF">EYF80_025948</name>
</gene>
<keyword evidence="4" id="KW-0067">ATP-binding</keyword>
<keyword evidence="2" id="KW-0547">Nucleotide-binding</keyword>
<evidence type="ECO:0000256" key="2">
    <source>
        <dbReference type="ARBA" id="ARBA00022741"/>
    </source>
</evidence>
<proteinExistence type="predicted"/>
<dbReference type="PANTHER" id="PTHR13622:SF8">
    <property type="entry name" value="THIAMIN PYROPHOSPHOKINASE 1"/>
    <property type="match status" value="1"/>
</dbReference>
<protein>
    <submittedName>
        <fullName evidence="6">Thiamine pyrophosphokinase 1</fullName>
    </submittedName>
</protein>
<keyword evidence="1" id="KW-0808">Transferase</keyword>
<dbReference type="InterPro" id="IPR036371">
    <property type="entry name" value="TPK_B1-bd_sf"/>
</dbReference>
<dbReference type="InterPro" id="IPR036759">
    <property type="entry name" value="TPK_catalytic_sf"/>
</dbReference>
<dbReference type="InterPro" id="IPR007373">
    <property type="entry name" value="Thiamin_PyroPKinase_B1-bd"/>
</dbReference>
<evidence type="ECO:0000256" key="1">
    <source>
        <dbReference type="ARBA" id="ARBA00022679"/>
    </source>
</evidence>
<dbReference type="EMBL" id="SRLO01000265">
    <property type="protein sequence ID" value="TNN63830.1"/>
    <property type="molecule type" value="Genomic_DNA"/>
</dbReference>
<dbReference type="SUPFAM" id="SSF63999">
    <property type="entry name" value="Thiamin pyrophosphokinase, catalytic domain"/>
    <property type="match status" value="1"/>
</dbReference>
<dbReference type="AlphaFoldDB" id="A0A4Z2HE53"/>
<keyword evidence="3 6" id="KW-0418">Kinase</keyword>
<organism evidence="6 7">
    <name type="scientific">Liparis tanakae</name>
    <name type="common">Tanaka's snailfish</name>
    <dbReference type="NCBI Taxonomy" id="230148"/>
    <lineage>
        <taxon>Eukaryota</taxon>
        <taxon>Metazoa</taxon>
        <taxon>Chordata</taxon>
        <taxon>Craniata</taxon>
        <taxon>Vertebrata</taxon>
        <taxon>Euteleostomi</taxon>
        <taxon>Actinopterygii</taxon>
        <taxon>Neopterygii</taxon>
        <taxon>Teleostei</taxon>
        <taxon>Neoteleostei</taxon>
        <taxon>Acanthomorphata</taxon>
        <taxon>Eupercaria</taxon>
        <taxon>Perciformes</taxon>
        <taxon>Cottioidei</taxon>
        <taxon>Cottales</taxon>
        <taxon>Liparidae</taxon>
        <taxon>Liparis</taxon>
    </lineage>
</organism>
<dbReference type="OrthoDB" id="25149at2759"/>
<feature type="domain" description="Thiamin pyrophosphokinase thiamin-binding" evidence="5">
    <location>
        <begin position="313"/>
        <end position="347"/>
    </location>
</feature>
<reference evidence="6 7" key="1">
    <citation type="submission" date="2019-03" db="EMBL/GenBank/DDBJ databases">
        <title>First draft genome of Liparis tanakae, snailfish: a comprehensive survey of snailfish specific genes.</title>
        <authorList>
            <person name="Kim W."/>
            <person name="Song I."/>
            <person name="Jeong J.-H."/>
            <person name="Kim D."/>
            <person name="Kim S."/>
            <person name="Ryu S."/>
            <person name="Song J.Y."/>
            <person name="Lee S.K."/>
        </authorList>
    </citation>
    <scope>NUCLEOTIDE SEQUENCE [LARGE SCALE GENOMIC DNA]</scope>
    <source>
        <tissue evidence="6">Muscle</tissue>
    </source>
</reference>
<evidence type="ECO:0000313" key="7">
    <source>
        <dbReference type="Proteomes" id="UP000314294"/>
    </source>
</evidence>
<dbReference type="GO" id="GO:0016301">
    <property type="term" value="F:kinase activity"/>
    <property type="evidence" value="ECO:0007669"/>
    <property type="project" value="UniProtKB-KW"/>
</dbReference>
<evidence type="ECO:0000256" key="4">
    <source>
        <dbReference type="ARBA" id="ARBA00022840"/>
    </source>
</evidence>
<name>A0A4Z2HE53_9TELE</name>
<dbReference type="GO" id="GO:0004788">
    <property type="term" value="F:thiamine diphosphokinase activity"/>
    <property type="evidence" value="ECO:0007669"/>
    <property type="project" value="InterPro"/>
</dbReference>
<evidence type="ECO:0000259" key="5">
    <source>
        <dbReference type="Pfam" id="PF04265"/>
    </source>
</evidence>
<dbReference type="SUPFAM" id="SSF63862">
    <property type="entry name" value="Thiamin pyrophosphokinase, substrate-binding domain"/>
    <property type="match status" value="1"/>
</dbReference>